<sequence>MSFGFSPGDIALFAKFITKVIDALKDEGGSQFEYQSAIQQCQDVLDLMDDVAQLDFSSVPQSLKTKVEARLESTKSIVSDFKTMIARYENSMGKSSKRNAAKSALRKVQWAFDAAEDLSRFQPRLSAQLHMVQIVLQMSVWKFLNVTPQSNRLLAAPKPTQLVEDSRSSSRQLPYMLNRGLLDQDQVQGLAVQITDLVYQRLLTRPSIGMNIPGRAFTLPGDEAAVMLRQPQHAKSPPENSALGSGMIASISSPSQTTSRQEEGNTSSHKNKASSSSVAQYKPTEPLIEEINEHLHELNLGLLSDAEIQGLDDIALPRLLSADSHEMPESDHNGPVKEENPQPRRRFRTKFRAPGVDPLSTLSLASNIIQFVDFAARIANQANLIYRDNNSGNDKFRTFSGRVTQYTQLLNVVAETVMAKMDEDGLQSSITQLLSETQRALSEARDIFERYIVGRASGSKITAARLMFTWKRDLERISGVMDEIEVLKANLIIILQTSQIRAQSRIDFRLKGQSYQTVVV</sequence>
<accession>A0A9W4UW14</accession>
<dbReference type="PANTHER" id="PTHR38886:SF1">
    <property type="entry name" value="NACHT-NTPASE AND P-LOOP NTPASES N-TERMINAL DOMAIN-CONTAINING PROTEIN"/>
    <property type="match status" value="1"/>
</dbReference>
<evidence type="ECO:0008006" key="4">
    <source>
        <dbReference type="Google" id="ProtNLM"/>
    </source>
</evidence>
<evidence type="ECO:0000256" key="1">
    <source>
        <dbReference type="SAM" id="MobiDB-lite"/>
    </source>
</evidence>
<dbReference type="EMBL" id="CAOQHR010000013">
    <property type="protein sequence ID" value="CAI6342509.1"/>
    <property type="molecule type" value="Genomic_DNA"/>
</dbReference>
<protein>
    <recommendedName>
        <fullName evidence="4">Fungal N-terminal domain-containing protein</fullName>
    </recommendedName>
</protein>
<dbReference type="OrthoDB" id="3045089at2759"/>
<comment type="caution">
    <text evidence="2">The sequence shown here is derived from an EMBL/GenBank/DDBJ whole genome shotgun (WGS) entry which is preliminary data.</text>
</comment>
<feature type="compositionally biased region" description="Basic and acidic residues" evidence="1">
    <location>
        <begin position="324"/>
        <end position="342"/>
    </location>
</feature>
<feature type="compositionally biased region" description="Polar residues" evidence="1">
    <location>
        <begin position="250"/>
        <end position="259"/>
    </location>
</feature>
<dbReference type="AlphaFoldDB" id="A0A9W4UW14"/>
<proteinExistence type="predicted"/>
<evidence type="ECO:0000313" key="3">
    <source>
        <dbReference type="Proteomes" id="UP001152607"/>
    </source>
</evidence>
<gene>
    <name evidence="2" type="ORF">PDIGIT_LOCUS15717</name>
</gene>
<organism evidence="2 3">
    <name type="scientific">Periconia digitata</name>
    <dbReference type="NCBI Taxonomy" id="1303443"/>
    <lineage>
        <taxon>Eukaryota</taxon>
        <taxon>Fungi</taxon>
        <taxon>Dikarya</taxon>
        <taxon>Ascomycota</taxon>
        <taxon>Pezizomycotina</taxon>
        <taxon>Dothideomycetes</taxon>
        <taxon>Pleosporomycetidae</taxon>
        <taxon>Pleosporales</taxon>
        <taxon>Massarineae</taxon>
        <taxon>Periconiaceae</taxon>
        <taxon>Periconia</taxon>
    </lineage>
</organism>
<feature type="region of interest" description="Disordered" evidence="1">
    <location>
        <begin position="324"/>
        <end position="343"/>
    </location>
</feature>
<reference evidence="2" key="1">
    <citation type="submission" date="2023-01" db="EMBL/GenBank/DDBJ databases">
        <authorList>
            <person name="Van Ghelder C."/>
            <person name="Rancurel C."/>
        </authorList>
    </citation>
    <scope>NUCLEOTIDE SEQUENCE</scope>
    <source>
        <strain evidence="2">CNCM I-4278</strain>
    </source>
</reference>
<keyword evidence="3" id="KW-1185">Reference proteome</keyword>
<dbReference type="Proteomes" id="UP001152607">
    <property type="component" value="Unassembled WGS sequence"/>
</dbReference>
<name>A0A9W4UW14_9PLEO</name>
<feature type="region of interest" description="Disordered" evidence="1">
    <location>
        <begin position="231"/>
        <end position="280"/>
    </location>
</feature>
<evidence type="ECO:0000313" key="2">
    <source>
        <dbReference type="EMBL" id="CAI6342509.1"/>
    </source>
</evidence>
<dbReference type="PANTHER" id="PTHR38886">
    <property type="entry name" value="SESA DOMAIN-CONTAINING PROTEIN"/>
    <property type="match status" value="1"/>
</dbReference>